<proteinExistence type="predicted"/>
<evidence type="ECO:0000313" key="1">
    <source>
        <dbReference type="EMBL" id="KOO47743.1"/>
    </source>
</evidence>
<dbReference type="PATRIC" id="fig|263475.3.peg.2660"/>
<protein>
    <submittedName>
        <fullName evidence="1">Uncharacterized protein</fullName>
    </submittedName>
</protein>
<gene>
    <name evidence="1" type="ORF">AMD00_19060</name>
</gene>
<evidence type="ECO:0000313" key="2">
    <source>
        <dbReference type="Proteomes" id="UP000036867"/>
    </source>
</evidence>
<dbReference type="EMBL" id="LILB01000008">
    <property type="protein sequence ID" value="KOO47743.1"/>
    <property type="molecule type" value="Genomic_DNA"/>
</dbReference>
<dbReference type="RefSeq" id="WP_053418616.1">
    <property type="nucleotide sequence ID" value="NZ_LILB01000008.1"/>
</dbReference>
<organism evidence="1 2">
    <name type="scientific">Viridibacillus arvi</name>
    <dbReference type="NCBI Taxonomy" id="263475"/>
    <lineage>
        <taxon>Bacteria</taxon>
        <taxon>Bacillati</taxon>
        <taxon>Bacillota</taxon>
        <taxon>Bacilli</taxon>
        <taxon>Bacillales</taxon>
        <taxon>Caryophanaceae</taxon>
        <taxon>Viridibacillus</taxon>
    </lineage>
</organism>
<dbReference type="AlphaFoldDB" id="A0A0M0LAQ6"/>
<dbReference type="Proteomes" id="UP000036867">
    <property type="component" value="Unassembled WGS sequence"/>
</dbReference>
<reference evidence="2" key="1">
    <citation type="submission" date="2015-08" db="EMBL/GenBank/DDBJ databases">
        <title>Fjat-10028 dsm 16317.</title>
        <authorList>
            <person name="Liu B."/>
            <person name="Wang J."/>
            <person name="Zhu Y."/>
            <person name="Liu G."/>
            <person name="Chen Q."/>
            <person name="Chen Z."/>
            <person name="Lan J."/>
            <person name="Che J."/>
            <person name="Ge C."/>
            <person name="Shi H."/>
            <person name="Pan Z."/>
            <person name="Liu X."/>
        </authorList>
    </citation>
    <scope>NUCLEOTIDE SEQUENCE [LARGE SCALE GENOMIC DNA]</scope>
    <source>
        <strain evidence="2">DSM 16317</strain>
    </source>
</reference>
<sequence>MDNQINANRNLYKKEKIGYHNLIFEEKFVNDDFLENINDFIFIEKGFLVPEHELNPYSHGACTSLKRYVSTKPRKIIKTFDNKFELKIALKDLLSINSFIKKYTGLNLNYNPILYGDTLLYEHSNVHYQLNDNNGITLSNVKENSIVIVRFKNERLIVSSEVKLIEKLTPKIEINLTEEWQAFDIEIYRNNNLVYFNYDVSFMRRLHLNMSVSNRPKKIKLNQLDEFFELKTSSNTQETIIGEAIGELEELFVKSNYEMRKKLLEEQEKENITFIRPGETKKSIKIISEYIQQKQEELWIFDPYFTDKNRFKKSLDWLRIIYQCSSYPKNIIFFCKNEDKAYNFNTIKEAIKQDTQLIELVENKLFNMNFIEIKSPIHDRFIIGKNENSYSGLTIGTSLNSIDSNHFCISVLNHSAAKKILTELTEYINESNIIGNCSL</sequence>
<dbReference type="OrthoDB" id="2960347at2"/>
<accession>A0A0M0LAQ6</accession>
<dbReference type="GeneID" id="301138198"/>
<name>A0A0M0LAQ6_9BACL</name>
<keyword evidence="2" id="KW-1185">Reference proteome</keyword>
<comment type="caution">
    <text evidence="1">The sequence shown here is derived from an EMBL/GenBank/DDBJ whole genome shotgun (WGS) entry which is preliminary data.</text>
</comment>